<dbReference type="GeneID" id="90509865"/>
<name>D8MJS4_ERWBE</name>
<reference evidence="1 2" key="1">
    <citation type="journal article" date="2010" name="BMC Genomics">
        <title>Genome comparison of the epiphytic bacteria Erwinia billingiae and E. tasmaniensis with the pear pathogen E. pyrifoliae.</title>
        <authorList>
            <person name="Kube M."/>
            <person name="Migdoll A.M."/>
            <person name="Gehring I."/>
            <person name="Heitmann K."/>
            <person name="Mayer Y."/>
            <person name="Kuhl H."/>
            <person name="Knaust F."/>
            <person name="Geider K."/>
            <person name="Reinhardt R."/>
        </authorList>
    </citation>
    <scope>NUCLEOTIDE SEQUENCE [LARGE SCALE GENOMIC DNA]</scope>
    <source>
        <strain evidence="1 2">Eb661</strain>
        <plasmid evidence="1">pEB170</plasmid>
    </source>
</reference>
<dbReference type="AlphaFoldDB" id="D8MJS4"/>
<dbReference type="KEGG" id="ebi:EbC_pEb17200690"/>
<evidence type="ECO:0000313" key="2">
    <source>
        <dbReference type="Proteomes" id="UP000008793"/>
    </source>
</evidence>
<evidence type="ECO:0000313" key="1">
    <source>
        <dbReference type="EMBL" id="CAX53522.1"/>
    </source>
</evidence>
<dbReference type="Proteomes" id="UP000008793">
    <property type="component" value="Plasmid pEB170"/>
</dbReference>
<dbReference type="EMBL" id="FP236830">
    <property type="protein sequence ID" value="CAX53522.1"/>
    <property type="molecule type" value="Genomic_DNA"/>
</dbReference>
<organism evidence="2">
    <name type="scientific">Erwinia billingiae (strain Eb661)</name>
    <dbReference type="NCBI Taxonomy" id="634500"/>
    <lineage>
        <taxon>Bacteria</taxon>
        <taxon>Pseudomonadati</taxon>
        <taxon>Pseudomonadota</taxon>
        <taxon>Gammaproteobacteria</taxon>
        <taxon>Enterobacterales</taxon>
        <taxon>Erwiniaceae</taxon>
        <taxon>Erwinia</taxon>
    </lineage>
</organism>
<sequence length="86" mass="9261">MLIQEDEKGHVIIGEAALSLALGEREISVASLLSELGLMAKAGGSPDRLAQIAEARHWLSSFSSPVGAWRKVQYLQTLAGLNEKMN</sequence>
<dbReference type="HOGENOM" id="CLU_179289_0_0_6"/>
<geneLocation type="plasmid" evidence="1 2">
    <name>pEB170</name>
</geneLocation>
<proteinExistence type="predicted"/>
<protein>
    <submittedName>
        <fullName evidence="1">Uncharacterized protein</fullName>
    </submittedName>
</protein>
<keyword evidence="1" id="KW-0614">Plasmid</keyword>
<keyword evidence="2" id="KW-1185">Reference proteome</keyword>
<gene>
    <name evidence="1" type="ordered locus">EbC_pEb17200690</name>
</gene>
<accession>D8MJS4</accession>
<dbReference type="RefSeq" id="WP_013199889.1">
    <property type="nucleotide sequence ID" value="NC_014305.1"/>
</dbReference>